<gene>
    <name evidence="1" type="ORF">HAX54_049354</name>
</gene>
<reference evidence="1 2" key="1">
    <citation type="journal article" date="2021" name="BMC Genomics">
        <title>Datura genome reveals duplications of psychoactive alkaloid biosynthetic genes and high mutation rate following tissue culture.</title>
        <authorList>
            <person name="Rajewski A."/>
            <person name="Carter-House D."/>
            <person name="Stajich J."/>
            <person name="Litt A."/>
        </authorList>
    </citation>
    <scope>NUCLEOTIDE SEQUENCE [LARGE SCALE GENOMIC DNA]</scope>
    <source>
        <strain evidence="1">AR-01</strain>
    </source>
</reference>
<accession>A0ABS8SVE5</accession>
<dbReference type="Proteomes" id="UP000823775">
    <property type="component" value="Unassembled WGS sequence"/>
</dbReference>
<keyword evidence="2" id="KW-1185">Reference proteome</keyword>
<organism evidence="1 2">
    <name type="scientific">Datura stramonium</name>
    <name type="common">Jimsonweed</name>
    <name type="synonym">Common thornapple</name>
    <dbReference type="NCBI Taxonomy" id="4076"/>
    <lineage>
        <taxon>Eukaryota</taxon>
        <taxon>Viridiplantae</taxon>
        <taxon>Streptophyta</taxon>
        <taxon>Embryophyta</taxon>
        <taxon>Tracheophyta</taxon>
        <taxon>Spermatophyta</taxon>
        <taxon>Magnoliopsida</taxon>
        <taxon>eudicotyledons</taxon>
        <taxon>Gunneridae</taxon>
        <taxon>Pentapetalae</taxon>
        <taxon>asterids</taxon>
        <taxon>lamiids</taxon>
        <taxon>Solanales</taxon>
        <taxon>Solanaceae</taxon>
        <taxon>Solanoideae</taxon>
        <taxon>Datureae</taxon>
        <taxon>Datura</taxon>
    </lineage>
</organism>
<name>A0ABS8SVE5_DATST</name>
<dbReference type="EMBL" id="JACEIK010000835">
    <property type="protein sequence ID" value="MCD7462780.1"/>
    <property type="molecule type" value="Genomic_DNA"/>
</dbReference>
<feature type="non-terminal residue" evidence="1">
    <location>
        <position position="1"/>
    </location>
</feature>
<sequence length="82" mass="8935">LRNKVAPLLSSTTFGMMESASSEQVVSELRSWVRFPRVTCCMRQVLGGGLLGNTNILPVARPMKGQVAEVGVISNMALVWWA</sequence>
<comment type="caution">
    <text evidence="1">The sequence shown here is derived from an EMBL/GenBank/DDBJ whole genome shotgun (WGS) entry which is preliminary data.</text>
</comment>
<evidence type="ECO:0000313" key="2">
    <source>
        <dbReference type="Proteomes" id="UP000823775"/>
    </source>
</evidence>
<proteinExistence type="predicted"/>
<evidence type="ECO:0000313" key="1">
    <source>
        <dbReference type="EMBL" id="MCD7462780.1"/>
    </source>
</evidence>
<protein>
    <submittedName>
        <fullName evidence="1">Uncharacterized protein</fullName>
    </submittedName>
</protein>